<accession>A0AAN9U859</accession>
<reference evidence="2 3" key="1">
    <citation type="journal article" date="2023" name="PLoS ONE">
        <title>Cytospora paraplurivora sp. nov. isolated from orchards with fruit tree decline syndrome in Ontario, Canada.</title>
        <authorList>
            <person name="Ilyukhin E."/>
            <person name="Nguyen H.D.T."/>
            <person name="Castle A.J."/>
            <person name="Ellouze W."/>
        </authorList>
    </citation>
    <scope>NUCLEOTIDE SEQUENCE [LARGE SCALE GENOMIC DNA]</scope>
    <source>
        <strain evidence="2 3">FDS-564</strain>
    </source>
</reference>
<evidence type="ECO:0000256" key="1">
    <source>
        <dbReference type="SAM" id="MobiDB-lite"/>
    </source>
</evidence>
<keyword evidence="3" id="KW-1185">Reference proteome</keyword>
<name>A0AAN9U859_9PEZI</name>
<proteinExistence type="predicted"/>
<dbReference type="AlphaFoldDB" id="A0AAN9U859"/>
<feature type="region of interest" description="Disordered" evidence="1">
    <location>
        <begin position="61"/>
        <end position="100"/>
    </location>
</feature>
<feature type="region of interest" description="Disordered" evidence="1">
    <location>
        <begin position="1"/>
        <end position="25"/>
    </location>
</feature>
<evidence type="ECO:0000313" key="2">
    <source>
        <dbReference type="EMBL" id="KAK7734267.1"/>
    </source>
</evidence>
<comment type="caution">
    <text evidence="2">The sequence shown here is derived from an EMBL/GenBank/DDBJ whole genome shotgun (WGS) entry which is preliminary data.</text>
</comment>
<sequence>MAGRRFSIPDTDEVPRSTPNHRHYPLNTGIEVWEEISPLFPLPRERLRQGEFGEFPEERIIFEDDDASHRSGGHTPPYPPPYSPREQHPAPGPRRHRAPARERLVGWFNRTVQPSGQEPHEPRLMPVRGSWDAPYVLPARPATQGDDHESSDGGPRVMPPEGDITPLDLGPPVSDLPETPPGPEESVAPVGADITYGPAGGSPPLIDGRIRERLRDFIRRWRRRRRELRNGQEEREGGRRRNSSPQNDERPTFAP</sequence>
<gene>
    <name evidence="2" type="ORF">SLS53_007916</name>
</gene>
<evidence type="ECO:0000313" key="3">
    <source>
        <dbReference type="Proteomes" id="UP001320245"/>
    </source>
</evidence>
<feature type="compositionally biased region" description="Basic and acidic residues" evidence="1">
    <location>
        <begin position="228"/>
        <end position="239"/>
    </location>
</feature>
<feature type="region of interest" description="Disordered" evidence="1">
    <location>
        <begin position="223"/>
        <end position="255"/>
    </location>
</feature>
<feature type="region of interest" description="Disordered" evidence="1">
    <location>
        <begin position="134"/>
        <end position="208"/>
    </location>
</feature>
<dbReference type="EMBL" id="JAJSPL020000043">
    <property type="protein sequence ID" value="KAK7734267.1"/>
    <property type="molecule type" value="Genomic_DNA"/>
</dbReference>
<dbReference type="Proteomes" id="UP001320245">
    <property type="component" value="Unassembled WGS sequence"/>
</dbReference>
<organism evidence="2 3">
    <name type="scientific">Cytospora paraplurivora</name>
    <dbReference type="NCBI Taxonomy" id="2898453"/>
    <lineage>
        <taxon>Eukaryota</taxon>
        <taxon>Fungi</taxon>
        <taxon>Dikarya</taxon>
        <taxon>Ascomycota</taxon>
        <taxon>Pezizomycotina</taxon>
        <taxon>Sordariomycetes</taxon>
        <taxon>Sordariomycetidae</taxon>
        <taxon>Diaporthales</taxon>
        <taxon>Cytosporaceae</taxon>
        <taxon>Cytospora</taxon>
    </lineage>
</organism>
<protein>
    <submittedName>
        <fullName evidence="2">Uncharacterized protein</fullName>
    </submittedName>
</protein>